<keyword evidence="3" id="KW-1185">Reference proteome</keyword>
<comment type="caution">
    <text evidence="2">The sequence shown here is derived from an EMBL/GenBank/DDBJ whole genome shotgun (WGS) entry which is preliminary data.</text>
</comment>
<dbReference type="PANTHER" id="PTHR30015:SF6">
    <property type="entry name" value="SLL1429 PROTEIN"/>
    <property type="match status" value="1"/>
</dbReference>
<dbReference type="Pfam" id="PF04471">
    <property type="entry name" value="Mrr_cat"/>
    <property type="match status" value="1"/>
</dbReference>
<dbReference type="EMBL" id="PGCL01000003">
    <property type="protein sequence ID" value="TAJ44231.1"/>
    <property type="molecule type" value="Genomic_DNA"/>
</dbReference>
<evidence type="ECO:0000313" key="2">
    <source>
        <dbReference type="EMBL" id="TAJ44231.1"/>
    </source>
</evidence>
<dbReference type="Gene3D" id="3.40.1350.10">
    <property type="match status" value="1"/>
</dbReference>
<dbReference type="AlphaFoldDB" id="A0A483CSQ4"/>
<evidence type="ECO:0000313" key="3">
    <source>
        <dbReference type="Proteomes" id="UP000292580"/>
    </source>
</evidence>
<dbReference type="InterPro" id="IPR007560">
    <property type="entry name" value="Restrct_endonuc_IV_Mrr"/>
</dbReference>
<dbReference type="PANTHER" id="PTHR30015">
    <property type="entry name" value="MRR RESTRICTION SYSTEM PROTEIN"/>
    <property type="match status" value="1"/>
</dbReference>
<reference evidence="2 3" key="1">
    <citation type="submission" date="2017-11" db="EMBL/GenBank/DDBJ databases">
        <title>Isolation and Characterization of Methanofollis Species from Methane Seep Offshore SW Taiwan.</title>
        <authorList>
            <person name="Teng N.-H."/>
            <person name="Lai M.-C."/>
            <person name="Chen S.-C."/>
        </authorList>
    </citation>
    <scope>NUCLEOTIDE SEQUENCE [LARGE SCALE GENOMIC DNA]</scope>
    <source>
        <strain evidence="2 3">FWC-SCC2</strain>
    </source>
</reference>
<accession>A0A483CSQ4</accession>
<dbReference type="GO" id="GO:0009307">
    <property type="term" value="P:DNA restriction-modification system"/>
    <property type="evidence" value="ECO:0007669"/>
    <property type="project" value="InterPro"/>
</dbReference>
<evidence type="ECO:0000259" key="1">
    <source>
        <dbReference type="Pfam" id="PF04471"/>
    </source>
</evidence>
<dbReference type="GO" id="GO:0015666">
    <property type="term" value="F:restriction endodeoxyribonuclease activity"/>
    <property type="evidence" value="ECO:0007669"/>
    <property type="project" value="TreeGrafter"/>
</dbReference>
<dbReference type="InterPro" id="IPR011856">
    <property type="entry name" value="tRNA_endonuc-like_dom_sf"/>
</dbReference>
<sequence>MWIIFVCGYMGIMGGFFRRKNTQNKEDIREYPLQEDFSHSDRNDVEDSCLNNGETIGINYNSSGMNNTDENIEAYVSRYLSNAPEFFLDNIIYLSELQSCDELKIIYDMNDWSDLDRVEGHIFNLINESNDDLKATSDPEDKENIRGMISIWESYLKFINDSKKFKKVFDKNGYIITFPQYFSIFLDCINKKKAILQKEDDDQLDECFGDCFEPYMIIWKNKLGPNPTISQILKEIYCTSFPDLDDEGSEFPPSICRFLLRKFGYDCSVDEIRSMLSDIEEEVEIDNFEANLENEFNIEDIPVQKAQKIDISDLDGYQFERTLCDVFEQLGYTAVLTSKSRDQGADLVISQDGTKAVVQAKYYEGKVSNAAIQEVVASKAYYGADDAMVVTTGSFTSSALELAEANDVVLWDGERLSQVLSDLNEVIDPDIDVENRSEYCCPFCDVMFLVDAESLVDNNVIIECPRCDNDIFFEDGVIISEDDIRAYMDSSVEIVSDYLHEVCDFSVVKLDAIVGLILDLLERSENFNDKHLYAVVYKALSNLGMTYDYSVVKELVNSVEGNNRISLKDFSERSHESLRVSVDSDVDEIGFFAHCPACGGSVEINVERNDSPQKVELTCPHCGVLWSSTVTLSQNPWKGGEDE</sequence>
<feature type="domain" description="Restriction endonuclease type IV Mrr" evidence="1">
    <location>
        <begin position="312"/>
        <end position="419"/>
    </location>
</feature>
<dbReference type="InterPro" id="IPR052906">
    <property type="entry name" value="Type_IV_Methyl-Rstrct_Enzyme"/>
</dbReference>
<dbReference type="InterPro" id="IPR011335">
    <property type="entry name" value="Restrct_endonuc-II-like"/>
</dbReference>
<dbReference type="GO" id="GO:0003677">
    <property type="term" value="F:DNA binding"/>
    <property type="evidence" value="ECO:0007669"/>
    <property type="project" value="InterPro"/>
</dbReference>
<dbReference type="SUPFAM" id="SSF52980">
    <property type="entry name" value="Restriction endonuclease-like"/>
    <property type="match status" value="1"/>
</dbReference>
<organism evidence="2 3">
    <name type="scientific">Methanofollis fontis</name>
    <dbReference type="NCBI Taxonomy" id="2052832"/>
    <lineage>
        <taxon>Archaea</taxon>
        <taxon>Methanobacteriati</taxon>
        <taxon>Methanobacteriota</taxon>
        <taxon>Stenosarchaea group</taxon>
        <taxon>Methanomicrobia</taxon>
        <taxon>Methanomicrobiales</taxon>
        <taxon>Methanomicrobiaceae</taxon>
        <taxon>Methanofollis</taxon>
    </lineage>
</organism>
<proteinExistence type="predicted"/>
<gene>
    <name evidence="2" type="ORF">CUJ86_09425</name>
</gene>
<name>A0A483CSQ4_9EURY</name>
<dbReference type="Proteomes" id="UP000292580">
    <property type="component" value="Unassembled WGS sequence"/>
</dbReference>
<protein>
    <recommendedName>
        <fullName evidence="1">Restriction endonuclease type IV Mrr domain-containing protein</fullName>
    </recommendedName>
</protein>